<dbReference type="EMBL" id="AHDZ01000070">
    <property type="protein sequence ID" value="EOO11346.1"/>
    <property type="molecule type" value="Genomic_DNA"/>
</dbReference>
<organism evidence="1 2">
    <name type="scientific">Bacillus cereus HuA3-9</name>
    <dbReference type="NCBI Taxonomy" id="1053205"/>
    <lineage>
        <taxon>Bacteria</taxon>
        <taxon>Bacillati</taxon>
        <taxon>Bacillota</taxon>
        <taxon>Bacilli</taxon>
        <taxon>Bacillales</taxon>
        <taxon>Bacillaceae</taxon>
        <taxon>Bacillus</taxon>
        <taxon>Bacillus cereus group</taxon>
    </lineage>
</organism>
<dbReference type="HOGENOM" id="CLU_3095218_0_0_9"/>
<dbReference type="Proteomes" id="UP000014003">
    <property type="component" value="Unassembled WGS sequence"/>
</dbReference>
<dbReference type="AlphaFoldDB" id="R8CIA6"/>
<dbReference type="RefSeq" id="WP_016094842.1">
    <property type="nucleotide sequence ID" value="NZ_KB976126.1"/>
</dbReference>
<comment type="caution">
    <text evidence="1">The sequence shown here is derived from an EMBL/GenBank/DDBJ whole genome shotgun (WGS) entry which is preliminary data.</text>
</comment>
<evidence type="ECO:0000313" key="1">
    <source>
        <dbReference type="EMBL" id="EOO11346.1"/>
    </source>
</evidence>
<dbReference type="PATRIC" id="fig|1053205.3.peg.5672"/>
<protein>
    <submittedName>
        <fullName evidence="1">Uncharacterized protein</fullName>
    </submittedName>
</protein>
<gene>
    <name evidence="1" type="ORF">IGA_05609</name>
</gene>
<sequence>MESNPLKSWMEQCLAEFERKHKVKLSQTEREVFLFAFAEGIKVGEDCGFLL</sequence>
<name>R8CIA6_BACCE</name>
<evidence type="ECO:0000313" key="2">
    <source>
        <dbReference type="Proteomes" id="UP000014003"/>
    </source>
</evidence>
<reference evidence="1 2" key="1">
    <citation type="submission" date="2012-12" db="EMBL/GenBank/DDBJ databases">
        <title>The Genome Sequence of Bacillus cereus HuA3-9.</title>
        <authorList>
            <consortium name="The Broad Institute Genome Sequencing Platform"/>
            <consortium name="The Broad Institute Genome Sequencing Center for Infectious Disease"/>
            <person name="Feldgarden M."/>
            <person name="Van der Auwera G.A."/>
            <person name="Mahillon J."/>
            <person name="Duprez V."/>
            <person name="Timmery S."/>
            <person name="Mattelet C."/>
            <person name="Dierick K."/>
            <person name="Sun M."/>
            <person name="Yu Z."/>
            <person name="Zhu L."/>
            <person name="Hu X."/>
            <person name="Shank E.B."/>
            <person name="Swiecicka I."/>
            <person name="Hansen B.M."/>
            <person name="Andrup L."/>
            <person name="Walker B."/>
            <person name="Young S.K."/>
            <person name="Zeng Q."/>
            <person name="Gargeya S."/>
            <person name="Fitzgerald M."/>
            <person name="Haas B."/>
            <person name="Abouelleil A."/>
            <person name="Alvarado L."/>
            <person name="Arachchi H.M."/>
            <person name="Berlin A.M."/>
            <person name="Chapman S.B."/>
            <person name="Dewar J."/>
            <person name="Goldberg J."/>
            <person name="Griggs A."/>
            <person name="Gujja S."/>
            <person name="Hansen M."/>
            <person name="Howarth C."/>
            <person name="Imamovic A."/>
            <person name="Larimer J."/>
            <person name="McCowan C."/>
            <person name="Murphy C."/>
            <person name="Neiman D."/>
            <person name="Pearson M."/>
            <person name="Priest M."/>
            <person name="Roberts A."/>
            <person name="Saif S."/>
            <person name="Shea T."/>
            <person name="Sisk P."/>
            <person name="Sykes S."/>
            <person name="Wortman J."/>
            <person name="Nusbaum C."/>
            <person name="Birren B."/>
        </authorList>
    </citation>
    <scope>NUCLEOTIDE SEQUENCE [LARGE SCALE GENOMIC DNA]</scope>
    <source>
        <strain evidence="1 2">HuA3-9</strain>
    </source>
</reference>
<proteinExistence type="predicted"/>
<accession>R8CIA6</accession>